<protein>
    <submittedName>
        <fullName evidence="2">Uncharacterized protein</fullName>
    </submittedName>
</protein>
<evidence type="ECO:0000313" key="3">
    <source>
        <dbReference type="Proteomes" id="UP000799291"/>
    </source>
</evidence>
<name>A0A6G1J2M0_9PLEO</name>
<evidence type="ECO:0000256" key="1">
    <source>
        <dbReference type="SAM" id="Phobius"/>
    </source>
</evidence>
<sequence length="113" mass="12519">MGNGGFSCAFLRVCYAALIAGLTLGRLVLYRCSRIFLGRYRVRVLHGPTWPSNHQAFIPLESIKRSRQPTGKAKQLFALGSTQQSNSFVVFTYCQLPYSVSHTPNNPRAPTVG</sequence>
<evidence type="ECO:0000313" key="2">
    <source>
        <dbReference type="EMBL" id="KAF2684389.1"/>
    </source>
</evidence>
<gene>
    <name evidence="2" type="ORF">K458DRAFT_31291</name>
</gene>
<feature type="transmembrane region" description="Helical" evidence="1">
    <location>
        <begin position="6"/>
        <end position="29"/>
    </location>
</feature>
<dbReference type="Proteomes" id="UP000799291">
    <property type="component" value="Unassembled WGS sequence"/>
</dbReference>
<proteinExistence type="predicted"/>
<keyword evidence="3" id="KW-1185">Reference proteome</keyword>
<reference evidence="2" key="1">
    <citation type="journal article" date="2020" name="Stud. Mycol.">
        <title>101 Dothideomycetes genomes: a test case for predicting lifestyles and emergence of pathogens.</title>
        <authorList>
            <person name="Haridas S."/>
            <person name="Albert R."/>
            <person name="Binder M."/>
            <person name="Bloem J."/>
            <person name="Labutti K."/>
            <person name="Salamov A."/>
            <person name="Andreopoulos B."/>
            <person name="Baker S."/>
            <person name="Barry K."/>
            <person name="Bills G."/>
            <person name="Bluhm B."/>
            <person name="Cannon C."/>
            <person name="Castanera R."/>
            <person name="Culley D."/>
            <person name="Daum C."/>
            <person name="Ezra D."/>
            <person name="Gonzalez J."/>
            <person name="Henrissat B."/>
            <person name="Kuo A."/>
            <person name="Liang C."/>
            <person name="Lipzen A."/>
            <person name="Lutzoni F."/>
            <person name="Magnuson J."/>
            <person name="Mondo S."/>
            <person name="Nolan M."/>
            <person name="Ohm R."/>
            <person name="Pangilinan J."/>
            <person name="Park H.-J."/>
            <person name="Ramirez L."/>
            <person name="Alfaro M."/>
            <person name="Sun H."/>
            <person name="Tritt A."/>
            <person name="Yoshinaga Y."/>
            <person name="Zwiers L.-H."/>
            <person name="Turgeon B."/>
            <person name="Goodwin S."/>
            <person name="Spatafora J."/>
            <person name="Crous P."/>
            <person name="Grigoriev I."/>
        </authorList>
    </citation>
    <scope>NUCLEOTIDE SEQUENCE</scope>
    <source>
        <strain evidence="2">CBS 122367</strain>
    </source>
</reference>
<accession>A0A6G1J2M0</accession>
<keyword evidence="1" id="KW-1133">Transmembrane helix</keyword>
<keyword evidence="1" id="KW-0812">Transmembrane</keyword>
<dbReference type="AlphaFoldDB" id="A0A6G1J2M0"/>
<organism evidence="2 3">
    <name type="scientific">Lentithecium fluviatile CBS 122367</name>
    <dbReference type="NCBI Taxonomy" id="1168545"/>
    <lineage>
        <taxon>Eukaryota</taxon>
        <taxon>Fungi</taxon>
        <taxon>Dikarya</taxon>
        <taxon>Ascomycota</taxon>
        <taxon>Pezizomycotina</taxon>
        <taxon>Dothideomycetes</taxon>
        <taxon>Pleosporomycetidae</taxon>
        <taxon>Pleosporales</taxon>
        <taxon>Massarineae</taxon>
        <taxon>Lentitheciaceae</taxon>
        <taxon>Lentithecium</taxon>
    </lineage>
</organism>
<keyword evidence="1" id="KW-0472">Membrane</keyword>
<dbReference type="EMBL" id="MU005581">
    <property type="protein sequence ID" value="KAF2684389.1"/>
    <property type="molecule type" value="Genomic_DNA"/>
</dbReference>